<keyword evidence="2" id="KW-0812">Transmembrane</keyword>
<dbReference type="Proteomes" id="UP000547444">
    <property type="component" value="Unassembled WGS sequence"/>
</dbReference>
<gene>
    <name evidence="3" type="ORF">FHU31_006101</name>
</gene>
<keyword evidence="2" id="KW-1133">Transmembrane helix</keyword>
<accession>A0A7X5U676</accession>
<evidence type="ECO:0000313" key="3">
    <source>
        <dbReference type="EMBL" id="NIH99077.1"/>
    </source>
</evidence>
<comment type="caution">
    <text evidence="3">The sequence shown here is derived from an EMBL/GenBank/DDBJ whole genome shotgun (WGS) entry which is preliminary data.</text>
</comment>
<evidence type="ECO:0000256" key="1">
    <source>
        <dbReference type="SAM" id="MobiDB-lite"/>
    </source>
</evidence>
<feature type="transmembrane region" description="Helical" evidence="2">
    <location>
        <begin position="202"/>
        <end position="222"/>
    </location>
</feature>
<evidence type="ECO:0008006" key="5">
    <source>
        <dbReference type="Google" id="ProtNLM"/>
    </source>
</evidence>
<dbReference type="RefSeq" id="WP_167164877.1">
    <property type="nucleotide sequence ID" value="NZ_JAANOW010000005.1"/>
</dbReference>
<reference evidence="3 4" key="1">
    <citation type="submission" date="2020-03" db="EMBL/GenBank/DDBJ databases">
        <title>Sequencing the genomes of 1000 actinobacteria strains.</title>
        <authorList>
            <person name="Klenk H.-P."/>
        </authorList>
    </citation>
    <scope>NUCLEOTIDE SEQUENCE [LARGE SCALE GENOMIC DNA]</scope>
    <source>
        <strain evidence="3 4">DSM 44556</strain>
    </source>
</reference>
<organism evidence="3 4">
    <name type="scientific">Mycolicibacterium fluoranthenivorans</name>
    <dbReference type="NCBI Taxonomy" id="258505"/>
    <lineage>
        <taxon>Bacteria</taxon>
        <taxon>Bacillati</taxon>
        <taxon>Actinomycetota</taxon>
        <taxon>Actinomycetes</taxon>
        <taxon>Mycobacteriales</taxon>
        <taxon>Mycobacteriaceae</taxon>
        <taxon>Mycolicibacterium</taxon>
    </lineage>
</organism>
<evidence type="ECO:0000313" key="4">
    <source>
        <dbReference type="Proteomes" id="UP000547444"/>
    </source>
</evidence>
<feature type="transmembrane region" description="Helical" evidence="2">
    <location>
        <begin position="78"/>
        <end position="99"/>
    </location>
</feature>
<protein>
    <recommendedName>
        <fullName evidence="5">Spirocyclase, AveC family</fullName>
    </recommendedName>
</protein>
<evidence type="ECO:0000256" key="2">
    <source>
        <dbReference type="SAM" id="Phobius"/>
    </source>
</evidence>
<keyword evidence="4" id="KW-1185">Reference proteome</keyword>
<feature type="transmembrane region" description="Helical" evidence="2">
    <location>
        <begin position="29"/>
        <end position="51"/>
    </location>
</feature>
<dbReference type="AlphaFoldDB" id="A0A7X5U676"/>
<keyword evidence="2" id="KW-0472">Membrane</keyword>
<sequence length="334" mass="37356">MTKVGGGLTLGDTAQMRSGQTRPADTRELGGGVSLWALLGVFWILFVGQAWTRWALSDDQFAPAPIFGPDTFSDSSLAVLRIIELVSLVIAAVTIWTFLIRPLWRQRQLTLDGMIVIGSLLAAGIDPMINYFHYTFAWNAHALNLGSWLAFFPLHQGPTRYAEGIAWFVPQYLYLGIGLAAIECKIILALRRRHPGIANIRSFSMAFVVILLLDIVIEQLFVRTQVYAFPRTWDALTVFAGTQYQFPVYESVFVAAYAAGFTYLRMSAHDSPDGLPWVHRGIQRWSPRLRTPVKLLSIVGFCAVWAALSYFIPWSWMSVNADSIISVPTFMMPG</sequence>
<feature type="region of interest" description="Disordered" evidence="1">
    <location>
        <begin position="1"/>
        <end position="26"/>
    </location>
</feature>
<proteinExistence type="predicted"/>
<feature type="transmembrane region" description="Helical" evidence="2">
    <location>
        <begin position="111"/>
        <end position="129"/>
    </location>
</feature>
<name>A0A7X5U676_9MYCO</name>
<dbReference type="EMBL" id="JAANOW010000005">
    <property type="protein sequence ID" value="NIH99077.1"/>
    <property type="molecule type" value="Genomic_DNA"/>
</dbReference>
<dbReference type="InterPro" id="IPR033459">
    <property type="entry name" value="AveC-like"/>
</dbReference>
<feature type="transmembrane region" description="Helical" evidence="2">
    <location>
        <begin position="246"/>
        <end position="264"/>
    </location>
</feature>
<feature type="transmembrane region" description="Helical" evidence="2">
    <location>
        <begin position="172"/>
        <end position="190"/>
    </location>
</feature>
<dbReference type="Pfam" id="PF17198">
    <property type="entry name" value="AveC_like"/>
    <property type="match status" value="1"/>
</dbReference>
<feature type="transmembrane region" description="Helical" evidence="2">
    <location>
        <begin position="293"/>
        <end position="312"/>
    </location>
</feature>